<organism evidence="1 2">
    <name type="scientific">Aureobasidium melanogenum (strain CBS 110374)</name>
    <name type="common">Aureobasidium pullulans var. melanogenum</name>
    <dbReference type="NCBI Taxonomy" id="1043003"/>
    <lineage>
        <taxon>Eukaryota</taxon>
        <taxon>Fungi</taxon>
        <taxon>Dikarya</taxon>
        <taxon>Ascomycota</taxon>
        <taxon>Pezizomycotina</taxon>
        <taxon>Dothideomycetes</taxon>
        <taxon>Dothideomycetidae</taxon>
        <taxon>Dothideales</taxon>
        <taxon>Saccotheciaceae</taxon>
        <taxon>Aureobasidium</taxon>
    </lineage>
</organism>
<dbReference type="HOGENOM" id="CLU_2049229_0_0_1"/>
<dbReference type="EMBL" id="KL584824">
    <property type="protein sequence ID" value="KEQ67656.1"/>
    <property type="molecule type" value="Genomic_DNA"/>
</dbReference>
<keyword evidence="2" id="KW-1185">Reference proteome</keyword>
<accession>A0A074WZ68</accession>
<sequence length="120" mass="13770">MQQNIWCPGTYGHSQLKTGHPVRSAIHKQLNGRLVLRWVTTCCCMFCSCNSFLLANDKMLYVGLWLDRGVCIADGQRFCDLSLHHACIDLVPHRTPMLRTMASEVDQPGQDFWPYCSHRM</sequence>
<proteinExistence type="predicted"/>
<protein>
    <submittedName>
        <fullName evidence="1">Uncharacterized protein</fullName>
    </submittedName>
</protein>
<gene>
    <name evidence="1" type="ORF">M437DRAFT_36967</name>
</gene>
<reference evidence="1 2" key="1">
    <citation type="journal article" date="2014" name="BMC Genomics">
        <title>Genome sequencing of four Aureobasidium pullulans varieties: biotechnological potential, stress tolerance, and description of new species.</title>
        <authorList>
            <person name="Gostin Ar C."/>
            <person name="Ohm R.A."/>
            <person name="Kogej T."/>
            <person name="Sonjak S."/>
            <person name="Turk M."/>
            <person name="Zajc J."/>
            <person name="Zalar P."/>
            <person name="Grube M."/>
            <person name="Sun H."/>
            <person name="Han J."/>
            <person name="Sharma A."/>
            <person name="Chiniquy J."/>
            <person name="Ngan C.Y."/>
            <person name="Lipzen A."/>
            <person name="Barry K."/>
            <person name="Grigoriev I.V."/>
            <person name="Gunde-Cimerman N."/>
        </authorList>
    </citation>
    <scope>NUCLEOTIDE SEQUENCE [LARGE SCALE GENOMIC DNA]</scope>
    <source>
        <strain evidence="1 2">CBS 110374</strain>
    </source>
</reference>
<dbReference type="Proteomes" id="UP000030672">
    <property type="component" value="Unassembled WGS sequence"/>
</dbReference>
<evidence type="ECO:0000313" key="1">
    <source>
        <dbReference type="EMBL" id="KEQ67656.1"/>
    </source>
</evidence>
<dbReference type="AlphaFoldDB" id="A0A074WZ68"/>
<evidence type="ECO:0000313" key="2">
    <source>
        <dbReference type="Proteomes" id="UP000030672"/>
    </source>
</evidence>
<name>A0A074WZ68_AURM1</name>